<dbReference type="GO" id="GO:0005886">
    <property type="term" value="C:plasma membrane"/>
    <property type="evidence" value="ECO:0007669"/>
    <property type="project" value="UniProtKB-SubCell"/>
</dbReference>
<keyword evidence="3" id="KW-0808">Transferase</keyword>
<evidence type="ECO:0000256" key="2">
    <source>
        <dbReference type="ARBA" id="ARBA00022475"/>
    </source>
</evidence>
<evidence type="ECO:0000313" key="10">
    <source>
        <dbReference type="EMBL" id="QEE27241.1"/>
    </source>
</evidence>
<evidence type="ECO:0000256" key="6">
    <source>
        <dbReference type="ARBA" id="ARBA00023136"/>
    </source>
</evidence>
<dbReference type="Pfam" id="PF09594">
    <property type="entry name" value="GT87"/>
    <property type="match status" value="1"/>
</dbReference>
<evidence type="ECO:0000256" key="4">
    <source>
        <dbReference type="ARBA" id="ARBA00022692"/>
    </source>
</evidence>
<evidence type="ECO:0000256" key="9">
    <source>
        <dbReference type="SAM" id="SignalP"/>
    </source>
</evidence>
<feature type="chain" id="PRO_5022969927" evidence="9">
    <location>
        <begin position="31"/>
        <end position="357"/>
    </location>
</feature>
<keyword evidence="11" id="KW-1185">Reference proteome</keyword>
<feature type="transmembrane region" description="Helical" evidence="8">
    <location>
        <begin position="245"/>
        <end position="263"/>
    </location>
</feature>
<feature type="transmembrane region" description="Helical" evidence="8">
    <location>
        <begin position="95"/>
        <end position="114"/>
    </location>
</feature>
<name>A0A5B9E9Y0_9BACT</name>
<evidence type="ECO:0000313" key="11">
    <source>
        <dbReference type="Proteomes" id="UP000321820"/>
    </source>
</evidence>
<feature type="transmembrane region" description="Helical" evidence="8">
    <location>
        <begin position="305"/>
        <end position="331"/>
    </location>
</feature>
<dbReference type="OrthoDB" id="119971at2"/>
<evidence type="ECO:0000256" key="5">
    <source>
        <dbReference type="ARBA" id="ARBA00022989"/>
    </source>
</evidence>
<comment type="similarity">
    <text evidence="7">Belongs to the glycosyltransferase 87 family.</text>
</comment>
<proteinExistence type="inferred from homology"/>
<keyword evidence="5 8" id="KW-1133">Transmembrane helix</keyword>
<keyword evidence="4 8" id="KW-0812">Transmembrane</keyword>
<accession>A0A5B9E9Y0</accession>
<dbReference type="InterPro" id="IPR018584">
    <property type="entry name" value="GT87"/>
</dbReference>
<comment type="subcellular location">
    <subcellularLocation>
        <location evidence="1">Cell membrane</location>
        <topology evidence="1">Multi-pass membrane protein</topology>
    </subcellularLocation>
</comment>
<feature type="transmembrane region" description="Helical" evidence="8">
    <location>
        <begin position="192"/>
        <end position="210"/>
    </location>
</feature>
<organism evidence="10 11">
    <name type="scientific">Terriglobus albidus</name>
    <dbReference type="NCBI Taxonomy" id="1592106"/>
    <lineage>
        <taxon>Bacteria</taxon>
        <taxon>Pseudomonadati</taxon>
        <taxon>Acidobacteriota</taxon>
        <taxon>Terriglobia</taxon>
        <taxon>Terriglobales</taxon>
        <taxon>Acidobacteriaceae</taxon>
        <taxon>Terriglobus</taxon>
    </lineage>
</organism>
<evidence type="ECO:0000256" key="1">
    <source>
        <dbReference type="ARBA" id="ARBA00004651"/>
    </source>
</evidence>
<evidence type="ECO:0000256" key="7">
    <source>
        <dbReference type="ARBA" id="ARBA00024033"/>
    </source>
</evidence>
<sequence>MKKLLRLSIAALILAIGVAFLSFAMSSGNAANKDFISYWAAGKQLLHKQNPYGPGILAVEKQAGFIDNRPFYMRNPPTAFPLAVLAALFSHKVSAILWSLGLVLSLMTSVRIIWEMHGRPPDRLHLIGYLFPPALACLTAGQMGIFLLLGVVLFLRWKESRPFLAGMALVVCGIKPHLFLPFVVLLLFHRRALLGAAAAIGATVLFSLAIDPHGWQQYLQMVRSADLQNEFIPTLSLVLRLVHRSWSWLQLVPAAIACVWVYFKRPEWNLVLLVSVLVAPYAWVTDECVVLPAFMAALYQAKSLTPFACVLVVGLLEVLVGAGMTSPYYLWTPLAWLGLYLYGTRSVKVAVPVPMGS</sequence>
<feature type="signal peptide" evidence="9">
    <location>
        <begin position="1"/>
        <end position="30"/>
    </location>
</feature>
<evidence type="ECO:0000256" key="3">
    <source>
        <dbReference type="ARBA" id="ARBA00022679"/>
    </source>
</evidence>
<keyword evidence="6 8" id="KW-0472">Membrane</keyword>
<protein>
    <submittedName>
        <fullName evidence="10">DUF2029 domain-containing protein</fullName>
    </submittedName>
</protein>
<keyword evidence="2" id="KW-1003">Cell membrane</keyword>
<dbReference type="KEGG" id="talb:FTW19_03965"/>
<keyword evidence="9" id="KW-0732">Signal</keyword>
<gene>
    <name evidence="10" type="ORF">FTW19_03965</name>
</gene>
<dbReference type="Proteomes" id="UP000321820">
    <property type="component" value="Chromosome"/>
</dbReference>
<feature type="transmembrane region" description="Helical" evidence="8">
    <location>
        <begin position="126"/>
        <end position="157"/>
    </location>
</feature>
<dbReference type="EMBL" id="CP042806">
    <property type="protein sequence ID" value="QEE27241.1"/>
    <property type="molecule type" value="Genomic_DNA"/>
</dbReference>
<dbReference type="AlphaFoldDB" id="A0A5B9E9Y0"/>
<feature type="transmembrane region" description="Helical" evidence="8">
    <location>
        <begin position="163"/>
        <end position="185"/>
    </location>
</feature>
<reference evidence="10 11" key="1">
    <citation type="submission" date="2019-08" db="EMBL/GenBank/DDBJ databases">
        <title>Complete genome sequence of Terriglobus albidus strain ORNL.</title>
        <authorList>
            <person name="Podar M."/>
        </authorList>
    </citation>
    <scope>NUCLEOTIDE SEQUENCE [LARGE SCALE GENOMIC DNA]</scope>
    <source>
        <strain evidence="10 11">ORNL</strain>
    </source>
</reference>
<dbReference type="RefSeq" id="WP_147646434.1">
    <property type="nucleotide sequence ID" value="NZ_CP042806.1"/>
</dbReference>
<feature type="transmembrane region" description="Helical" evidence="8">
    <location>
        <begin position="270"/>
        <end position="299"/>
    </location>
</feature>
<evidence type="ECO:0000256" key="8">
    <source>
        <dbReference type="SAM" id="Phobius"/>
    </source>
</evidence>
<dbReference type="GO" id="GO:0016758">
    <property type="term" value="F:hexosyltransferase activity"/>
    <property type="evidence" value="ECO:0007669"/>
    <property type="project" value="InterPro"/>
</dbReference>